<organism evidence="2">
    <name type="scientific">Frankia sp. Ar15</name>
    <dbReference type="NCBI Taxonomy" id="138945"/>
    <lineage>
        <taxon>Bacteria</taxon>
        <taxon>Bacillati</taxon>
        <taxon>Actinomycetota</taxon>
        <taxon>Actinomycetes</taxon>
        <taxon>Frankiales</taxon>
        <taxon>Frankiaceae</taxon>
        <taxon>Frankia</taxon>
    </lineage>
</organism>
<reference evidence="2" key="2">
    <citation type="journal article" date="2002" name="Plant Soil">
        <title>An insertion sequence unique to Frankia strain ArI5.</title>
        <authorList>
            <person name="John T.R."/>
            <person name="Wiggington J."/>
            <person name="Bock J.V."/>
            <person name="Klemt R."/>
            <person name="Johnson J."/>
        </authorList>
    </citation>
    <scope>NUCLEOTIDE SEQUENCE</scope>
    <source>
        <strain evidence="2">Ar15</strain>
    </source>
</reference>
<proteinExistence type="predicted"/>
<name>Q9AL38_9ACTN</name>
<feature type="compositionally biased region" description="Basic residues" evidence="1">
    <location>
        <begin position="353"/>
        <end position="363"/>
    </location>
</feature>
<feature type="compositionally biased region" description="Basic residues" evidence="1">
    <location>
        <begin position="284"/>
        <end position="303"/>
    </location>
</feature>
<reference evidence="2" key="1">
    <citation type="journal article" date="2001" name="Microbiology">
        <title>Frankia sequences exhibiting RNA polymerase promoter activity.</title>
        <authorList>
            <person name="Bock J.V."/>
            <person name="Battershell T."/>
            <person name="Wiggington J."/>
            <person name="John T.R."/>
            <person name="Johnson J.D."/>
        </authorList>
    </citation>
    <scope>NUCLEOTIDE SEQUENCE</scope>
    <source>
        <strain evidence="2">Ar15</strain>
    </source>
</reference>
<feature type="compositionally biased region" description="Basic and acidic residues" evidence="1">
    <location>
        <begin position="365"/>
        <end position="377"/>
    </location>
</feature>
<feature type="region of interest" description="Disordered" evidence="1">
    <location>
        <begin position="218"/>
        <end position="310"/>
    </location>
</feature>
<dbReference type="EMBL" id="AY008259">
    <property type="protein sequence ID" value="AAG24941.2"/>
    <property type="molecule type" value="Genomic_DNA"/>
</dbReference>
<feature type="compositionally biased region" description="Basic residues" evidence="1">
    <location>
        <begin position="378"/>
        <end position="400"/>
    </location>
</feature>
<dbReference type="AlphaFoldDB" id="Q9AL38"/>
<protein>
    <submittedName>
        <fullName evidence="2">Uncharacterized protein</fullName>
    </submittedName>
</protein>
<feature type="region of interest" description="Disordered" evidence="1">
    <location>
        <begin position="338"/>
        <end position="411"/>
    </location>
</feature>
<feature type="compositionally biased region" description="Basic and acidic residues" evidence="1">
    <location>
        <begin position="238"/>
        <end position="253"/>
    </location>
</feature>
<sequence>MPPVWWLWSFAARFLLGRCGGEVDAEQGVVVRQRPHADRVAVAVVACCRGPAPAVLGQGLAHPRGGRGMLGIGDDTVAGPRAGMTGHGLAVAGHRHRVQRGGHVDEPADRPRVDGVVDGVDPHVVVPAEPDPGGKAGQRVDRWQFQHRPQIGLQQIDRTAPDRPHGAGIRQRQPFSQLDVEILRGDEPPARQKRRLEIAVGPLDDTLIFRVPWRRKPDLGRQRSREPRRRRRHPAGPPDRRFPIPHQRLRDPPDPADQQPHARENVTGLPRGNHRRGQEPGERQRHHQHRKHPFLPRTHRNHRLREPQITMRELPRLIHHPVHRVDPDILRPDHRQSLLQRRQRIRPADPLRDHRRRHPRPLRQQRPDHRLERIDHRPARRPFVLRRPVRRQRRPHRVPRHTQPSSDLLDRNALSSTQPADLRPVLHLQHPSYTSRGSVFAAPWGVSFQEAATVVDVDPDPGVDYQDVRGGVHAGGGVVAVGSAGLVVSVAGAPCGGT</sequence>
<feature type="region of interest" description="Disordered" evidence="1">
    <location>
        <begin position="156"/>
        <end position="176"/>
    </location>
</feature>
<evidence type="ECO:0000313" key="2">
    <source>
        <dbReference type="EMBL" id="AAG24941.2"/>
    </source>
</evidence>
<accession>Q9AL38</accession>
<evidence type="ECO:0000256" key="1">
    <source>
        <dbReference type="SAM" id="MobiDB-lite"/>
    </source>
</evidence>